<proteinExistence type="predicted"/>
<dbReference type="AlphaFoldDB" id="A0A0F9H770"/>
<sequence length="279" mass="31096">MAKDPAVGPVTRYLADGSSIIAIESDTEAGELFQNVRVLPKPFPVVILAGGKGTRLQEETRGLIPKPLVTVGGIALLDHIIQIYMAQGMKEFFVAYGIHKNEFREWYGVKRMEYLEKGIKVWAYPTGDETKTGGRLLRIAEKLDGRDFMMTYGDGFADINLLALVDHFERMDAPVALTAAHPPARFGNLNILGGMAEEFGEKSQVAVDWINAGFYIIKNEILKLIPGDACRFEYDILPALALQGRLAVYQHPGFFQMCDTPRDLSFLEDLWNKGAPWVN</sequence>
<feature type="domain" description="Nucleotidyl transferase" evidence="1">
    <location>
        <begin position="46"/>
        <end position="248"/>
    </location>
</feature>
<protein>
    <recommendedName>
        <fullName evidence="1">Nucleotidyl transferase domain-containing protein</fullName>
    </recommendedName>
</protein>
<reference evidence="2" key="1">
    <citation type="journal article" date="2015" name="Nature">
        <title>Complex archaea that bridge the gap between prokaryotes and eukaryotes.</title>
        <authorList>
            <person name="Spang A."/>
            <person name="Saw J.H."/>
            <person name="Jorgensen S.L."/>
            <person name="Zaremba-Niedzwiedzka K."/>
            <person name="Martijn J."/>
            <person name="Lind A.E."/>
            <person name="van Eijk R."/>
            <person name="Schleper C."/>
            <person name="Guy L."/>
            <person name="Ettema T.J."/>
        </authorList>
    </citation>
    <scope>NUCLEOTIDE SEQUENCE</scope>
</reference>
<name>A0A0F9H770_9ZZZZ</name>
<evidence type="ECO:0000259" key="1">
    <source>
        <dbReference type="Pfam" id="PF00483"/>
    </source>
</evidence>
<dbReference type="InterPro" id="IPR013446">
    <property type="entry name" value="G1P_cyt_trans-like"/>
</dbReference>
<evidence type="ECO:0000313" key="2">
    <source>
        <dbReference type="EMBL" id="KKM06934.1"/>
    </source>
</evidence>
<dbReference type="PANTHER" id="PTHR47183">
    <property type="entry name" value="GLUCOSE-1-PHOSPHATE CYTIDYLYLTRANSFERASE-RELATED"/>
    <property type="match status" value="1"/>
</dbReference>
<accession>A0A0F9H770</accession>
<dbReference type="Gene3D" id="3.90.550.10">
    <property type="entry name" value="Spore Coat Polysaccharide Biosynthesis Protein SpsA, Chain A"/>
    <property type="match status" value="1"/>
</dbReference>
<organism evidence="2">
    <name type="scientific">marine sediment metagenome</name>
    <dbReference type="NCBI Taxonomy" id="412755"/>
    <lineage>
        <taxon>unclassified sequences</taxon>
        <taxon>metagenomes</taxon>
        <taxon>ecological metagenomes</taxon>
    </lineage>
</organism>
<dbReference type="SUPFAM" id="SSF53448">
    <property type="entry name" value="Nucleotide-diphospho-sugar transferases"/>
    <property type="match status" value="1"/>
</dbReference>
<dbReference type="InterPro" id="IPR029044">
    <property type="entry name" value="Nucleotide-diphossugar_trans"/>
</dbReference>
<dbReference type="InterPro" id="IPR005835">
    <property type="entry name" value="NTP_transferase_dom"/>
</dbReference>
<gene>
    <name evidence="2" type="ORF">LCGC14_1739010</name>
</gene>
<comment type="caution">
    <text evidence="2">The sequence shown here is derived from an EMBL/GenBank/DDBJ whole genome shotgun (WGS) entry which is preliminary data.</text>
</comment>
<dbReference type="PANTHER" id="PTHR47183:SF1">
    <property type="entry name" value="GLUCOSE-1-PHOSPHATE CYTIDYLYLTRANSFERASE"/>
    <property type="match status" value="1"/>
</dbReference>
<dbReference type="EMBL" id="LAZR01015885">
    <property type="protein sequence ID" value="KKM06934.1"/>
    <property type="molecule type" value="Genomic_DNA"/>
</dbReference>
<dbReference type="Pfam" id="PF00483">
    <property type="entry name" value="NTP_transferase"/>
    <property type="match status" value="1"/>
</dbReference>
<dbReference type="GO" id="GO:0047343">
    <property type="term" value="F:glucose-1-phosphate cytidylyltransferase activity"/>
    <property type="evidence" value="ECO:0007669"/>
    <property type="project" value="InterPro"/>
</dbReference>